<evidence type="ECO:0000313" key="6">
    <source>
        <dbReference type="Proteomes" id="UP000252357"/>
    </source>
</evidence>
<evidence type="ECO:0000256" key="3">
    <source>
        <dbReference type="SAM" id="SignalP"/>
    </source>
</evidence>
<dbReference type="Proteomes" id="UP000252357">
    <property type="component" value="Unassembled WGS sequence"/>
</dbReference>
<reference evidence="5 6" key="1">
    <citation type="journal article" date="2018" name="Int. J. Syst. Evol. Microbiol.">
        <title>Parvibium lacunae gen. nov., sp. nov., a new member of the family Alcaligenaceae isolated from a freshwater pond.</title>
        <authorList>
            <person name="Chen W.M."/>
            <person name="Xie P.B."/>
            <person name="Hsu M.Y."/>
            <person name="Sheu S.Y."/>
        </authorList>
    </citation>
    <scope>NUCLEOTIDE SEQUENCE [LARGE SCALE GENOMIC DNA]</scope>
    <source>
        <strain evidence="5 6">KMB9</strain>
    </source>
</reference>
<comment type="caution">
    <text evidence="5">The sequence shown here is derived from an EMBL/GenBank/DDBJ whole genome shotgun (WGS) entry which is preliminary data.</text>
</comment>
<sequence>MERLRFKQLTVIRGLACCALLLLLAGGAAAQAVDSGGEAARNGLALDASPLSSAPPAAPSAAPNRLQDPLIPRTLDLTAPAPDIWQRIRNGFAIPNLDSALAAERTNWYAAKPEAIRRMAERAGRYLYHIVEECEKRGLPTELALLPFVESAFNPIAYSPAKASGIWQFIPSTGKNYGLDQNWWLDERRDILASTDAALNYLAFLFDFHGDWYLALASYNWGEGAVKRAIEKNKARGLPTDYESLTMPNETRYYVPKLQAIKNLVANPARYGITLPPVDNAPYFTAINNQTNLDIRTAAKLAGMSVEEFKQLNPAYNRPVILGKMASPLLIPSHKAMDFLEAVKTQGGQSGWRTYTLSKGEKLDSVAQKFGTNTQYLRELNGLGLKTKSLAGMTLLVPGEGQLDEQRLLAQPVLSDTPALPSPPKYNYHLSKKGETLASLAKQYGTTISALRQLNGLKTNSLRPGQKLLINTPQETRKPHAPKAQANSKSASQVASKGAANKAATTSKRQTKEKTGQEKASSGKRTKQKNR</sequence>
<dbReference type="Gene3D" id="3.10.350.10">
    <property type="entry name" value="LysM domain"/>
    <property type="match status" value="2"/>
</dbReference>
<accession>A0A368L6R9</accession>
<feature type="region of interest" description="Disordered" evidence="2">
    <location>
        <begin position="472"/>
        <end position="531"/>
    </location>
</feature>
<dbReference type="RefSeq" id="WP_114401351.1">
    <property type="nucleotide sequence ID" value="NZ_QPGB01000001.1"/>
</dbReference>
<feature type="compositionally biased region" description="Basic residues" evidence="2">
    <location>
        <begin position="522"/>
        <end position="531"/>
    </location>
</feature>
<dbReference type="InterPro" id="IPR000189">
    <property type="entry name" value="Transglyc_AS"/>
</dbReference>
<evidence type="ECO:0000259" key="4">
    <source>
        <dbReference type="PROSITE" id="PS51782"/>
    </source>
</evidence>
<dbReference type="SMART" id="SM00257">
    <property type="entry name" value="LysM"/>
    <property type="match status" value="2"/>
</dbReference>
<keyword evidence="3" id="KW-0732">Signal</keyword>
<dbReference type="AlphaFoldDB" id="A0A368L6R9"/>
<dbReference type="PANTHER" id="PTHR33734:SF22">
    <property type="entry name" value="MEMBRANE-BOUND LYTIC MUREIN TRANSGLYCOSYLASE D"/>
    <property type="match status" value="1"/>
</dbReference>
<dbReference type="InterPro" id="IPR023346">
    <property type="entry name" value="Lysozyme-like_dom_sf"/>
</dbReference>
<dbReference type="Pfam" id="PF01464">
    <property type="entry name" value="SLT"/>
    <property type="match status" value="1"/>
</dbReference>
<dbReference type="PROSITE" id="PS00922">
    <property type="entry name" value="TRANSGLYCOSYLASE"/>
    <property type="match status" value="1"/>
</dbReference>
<dbReference type="PANTHER" id="PTHR33734">
    <property type="entry name" value="LYSM DOMAIN-CONTAINING GPI-ANCHORED PROTEIN 2"/>
    <property type="match status" value="1"/>
</dbReference>
<dbReference type="InterPro" id="IPR018392">
    <property type="entry name" value="LysM"/>
</dbReference>
<evidence type="ECO:0000256" key="1">
    <source>
        <dbReference type="ARBA" id="ARBA00007734"/>
    </source>
</evidence>
<dbReference type="SUPFAM" id="SSF54106">
    <property type="entry name" value="LysM domain"/>
    <property type="match status" value="2"/>
</dbReference>
<dbReference type="PROSITE" id="PS51782">
    <property type="entry name" value="LYSM"/>
    <property type="match status" value="2"/>
</dbReference>
<protein>
    <submittedName>
        <fullName evidence="5">LysM peptidoglycan-binding domain-containing protein</fullName>
    </submittedName>
</protein>
<keyword evidence="6" id="KW-1185">Reference proteome</keyword>
<evidence type="ECO:0000256" key="2">
    <source>
        <dbReference type="SAM" id="MobiDB-lite"/>
    </source>
</evidence>
<feature type="signal peptide" evidence="3">
    <location>
        <begin position="1"/>
        <end position="30"/>
    </location>
</feature>
<dbReference type="EMBL" id="QPGB01000001">
    <property type="protein sequence ID" value="RCS59201.1"/>
    <property type="molecule type" value="Genomic_DNA"/>
</dbReference>
<comment type="similarity">
    <text evidence="1">Belongs to the transglycosylase Slt family.</text>
</comment>
<evidence type="ECO:0000313" key="5">
    <source>
        <dbReference type="EMBL" id="RCS59201.1"/>
    </source>
</evidence>
<dbReference type="CDD" id="cd16894">
    <property type="entry name" value="MltD-like"/>
    <property type="match status" value="1"/>
</dbReference>
<dbReference type="InterPro" id="IPR036779">
    <property type="entry name" value="LysM_dom_sf"/>
</dbReference>
<feature type="domain" description="LysM" evidence="4">
    <location>
        <begin position="427"/>
        <end position="470"/>
    </location>
</feature>
<feature type="domain" description="LysM" evidence="4">
    <location>
        <begin position="353"/>
        <end position="397"/>
    </location>
</feature>
<dbReference type="GO" id="GO:0008932">
    <property type="term" value="F:lytic endotransglycosylase activity"/>
    <property type="evidence" value="ECO:0007669"/>
    <property type="project" value="TreeGrafter"/>
</dbReference>
<dbReference type="GO" id="GO:0016020">
    <property type="term" value="C:membrane"/>
    <property type="evidence" value="ECO:0007669"/>
    <property type="project" value="InterPro"/>
</dbReference>
<gene>
    <name evidence="5" type="ORF">DU000_00100</name>
</gene>
<feature type="chain" id="PRO_5016817934" evidence="3">
    <location>
        <begin position="31"/>
        <end position="531"/>
    </location>
</feature>
<dbReference type="Pfam" id="PF01476">
    <property type="entry name" value="LysM"/>
    <property type="match status" value="2"/>
</dbReference>
<name>A0A368L6R9_9BURK</name>
<dbReference type="Gene3D" id="1.10.530.10">
    <property type="match status" value="1"/>
</dbReference>
<proteinExistence type="inferred from homology"/>
<dbReference type="SUPFAM" id="SSF53955">
    <property type="entry name" value="Lysozyme-like"/>
    <property type="match status" value="1"/>
</dbReference>
<dbReference type="OrthoDB" id="9815002at2"/>
<dbReference type="InterPro" id="IPR008258">
    <property type="entry name" value="Transglycosylase_SLT_dom_1"/>
</dbReference>
<organism evidence="5 6">
    <name type="scientific">Parvibium lacunae</name>
    <dbReference type="NCBI Taxonomy" id="1888893"/>
    <lineage>
        <taxon>Bacteria</taxon>
        <taxon>Pseudomonadati</taxon>
        <taxon>Pseudomonadota</taxon>
        <taxon>Betaproteobacteria</taxon>
        <taxon>Burkholderiales</taxon>
        <taxon>Alcaligenaceae</taxon>
        <taxon>Parvibium</taxon>
    </lineage>
</organism>
<dbReference type="CDD" id="cd00118">
    <property type="entry name" value="LysM"/>
    <property type="match status" value="2"/>
</dbReference>
<feature type="compositionally biased region" description="Polar residues" evidence="2">
    <location>
        <begin position="485"/>
        <end position="495"/>
    </location>
</feature>
<dbReference type="GO" id="GO:0000270">
    <property type="term" value="P:peptidoglycan metabolic process"/>
    <property type="evidence" value="ECO:0007669"/>
    <property type="project" value="InterPro"/>
</dbReference>